<accession>A0A2Z2KI65</accession>
<protein>
    <submittedName>
        <fullName evidence="3">Peptidase</fullName>
    </submittedName>
</protein>
<dbReference type="KEGG" id="pdh:B9T62_35620"/>
<evidence type="ECO:0000259" key="1">
    <source>
        <dbReference type="Pfam" id="PF09967"/>
    </source>
</evidence>
<evidence type="ECO:0000313" key="3">
    <source>
        <dbReference type="EMBL" id="ASA25597.1"/>
    </source>
</evidence>
<gene>
    <name evidence="3" type="ORF">B9T62_35620</name>
</gene>
<feature type="domain" description="Putative metallopeptidase" evidence="2">
    <location>
        <begin position="217"/>
        <end position="454"/>
    </location>
</feature>
<dbReference type="AlphaFoldDB" id="A0A2Z2KI65"/>
<dbReference type="PANTHER" id="PTHR38730:SF1">
    <property type="entry name" value="SLL7028 PROTEIN"/>
    <property type="match status" value="1"/>
</dbReference>
<name>A0A2Z2KI65_9BACL</name>
<proteinExistence type="predicted"/>
<dbReference type="RefSeq" id="WP_087919558.1">
    <property type="nucleotide sequence ID" value="NZ_CP021780.1"/>
</dbReference>
<reference evidence="3 4" key="1">
    <citation type="submission" date="2017-06" db="EMBL/GenBank/DDBJ databases">
        <title>Complete genome sequence of Paenibacillus donghaensis KCTC 13049T isolated from East Sea sediment, South Korea.</title>
        <authorList>
            <person name="Jung B.K."/>
            <person name="Hong S.-J."/>
            <person name="Shin J.-H."/>
        </authorList>
    </citation>
    <scope>NUCLEOTIDE SEQUENCE [LARGE SCALE GENOMIC DNA]</scope>
    <source>
        <strain evidence="3 4">KCTC 13049</strain>
    </source>
</reference>
<dbReference type="InterPro" id="IPR018698">
    <property type="entry name" value="VWA-like_dom"/>
</dbReference>
<evidence type="ECO:0000259" key="2">
    <source>
        <dbReference type="Pfam" id="PF13203"/>
    </source>
</evidence>
<dbReference type="EMBL" id="CP021780">
    <property type="protein sequence ID" value="ASA25597.1"/>
    <property type="molecule type" value="Genomic_DNA"/>
</dbReference>
<dbReference type="Pfam" id="PF09967">
    <property type="entry name" value="DUF2201"/>
    <property type="match status" value="1"/>
</dbReference>
<dbReference type="OrthoDB" id="9809307at2"/>
<dbReference type="Pfam" id="PF13203">
    <property type="entry name" value="DUF2201_N"/>
    <property type="match status" value="1"/>
</dbReference>
<feature type="domain" description="VWA-like" evidence="1">
    <location>
        <begin position="479"/>
        <end position="555"/>
    </location>
</feature>
<dbReference type="Proteomes" id="UP000249890">
    <property type="component" value="Chromosome"/>
</dbReference>
<dbReference type="InterPro" id="IPR025154">
    <property type="entry name" value="Put_metallopeptidase_dom"/>
</dbReference>
<evidence type="ECO:0000313" key="4">
    <source>
        <dbReference type="Proteomes" id="UP000249890"/>
    </source>
</evidence>
<organism evidence="3 4">
    <name type="scientific">Paenibacillus donghaensis</name>
    <dbReference type="NCBI Taxonomy" id="414771"/>
    <lineage>
        <taxon>Bacteria</taxon>
        <taxon>Bacillati</taxon>
        <taxon>Bacillota</taxon>
        <taxon>Bacilli</taxon>
        <taxon>Bacillales</taxon>
        <taxon>Paenibacillaceae</taxon>
        <taxon>Paenibacillus</taxon>
    </lineage>
</organism>
<sequence length="603" mass="67579">MAKKRAPQQDIAALNYTEAHRFITLHPMFAPLASHAYIYRDESSWRGYPEEGWAVVNSRGAIYVHPKRRGEVEEWIYVLAHCLLYLGFGHFQDREHPVLWNIACDVYISKFLYDMKLGKPPGEFGFRVDIPAGSEQKLYERLVERGVPDELKVHGTAGDKHGDMMIVPTRSGYAGTRKTDWEGAFATGLAMAAAKAVNVAAGYEASMFTAEVRNTPAARARNWFIDHYPLLGALASGFTLIEDTALCQRMDISIAAIDVTEREIYLNPAAGLDAEECKFVLAHELLHAGLHHQERCQGRDHYLWNVACDYVINHWLAEMHVGEIPQVGILLDEEMRGMSAEAIYDRLVTDMRLYRKLNTLRGTGGADMLDQGRAGLWDPRDGVSMDEFCRNALQQGLLYHQESGRGLIPAGLIEEIRALGQPAIQWDVELAKWFDSYFSPVEKVRTYARVSRRQSSTPDIARPKWVDQGGDEDGRTFGVILDTSGSMDRKLLAKALGAIASYSLSRDVPAARVVFCDAAAYDQGYMKPEDIAESVKVRGRGGTVLQPGIDLLQQAEDFPKNGPILIITDGYCDKVYVKREHAYILPKGRHLPFVPKGPVFRME</sequence>
<dbReference type="PANTHER" id="PTHR38730">
    <property type="entry name" value="SLL7028 PROTEIN"/>
    <property type="match status" value="1"/>
</dbReference>
<keyword evidence="4" id="KW-1185">Reference proteome</keyword>